<sequence>MEIEQRLGLYQVFLKLYEHHRTLLDEILQLEKTSSKSLSSVPTRCITGIIQGEQVYVVTNLADGKTQTLLQSQGIWTIGRDRQLSIPIADRRLSRRHAVIQYIKDEGFYLVDLDSTNGSFINGEPVHGRMPLKDGDRIRLSNLAFSFFLCNDMHTLDETPADILTKLNAATVIPTPVTAQQSAVPVSEQNLKTPPVEHKEQTSEFLQDDFNLEDLASDVAIPQLSQTQQSEILDRFFSRQIQKVTDQN</sequence>
<proteinExistence type="predicted"/>
<dbReference type="CDD" id="cd00060">
    <property type="entry name" value="FHA"/>
    <property type="match status" value="1"/>
</dbReference>
<dbReference type="InterPro" id="IPR008984">
    <property type="entry name" value="SMAD_FHA_dom_sf"/>
</dbReference>
<organism evidence="2 3">
    <name type="scientific">Allocoleopsis franciscana PCC 7113</name>
    <dbReference type="NCBI Taxonomy" id="1173027"/>
    <lineage>
        <taxon>Bacteria</taxon>
        <taxon>Bacillati</taxon>
        <taxon>Cyanobacteriota</taxon>
        <taxon>Cyanophyceae</taxon>
        <taxon>Coleofasciculales</taxon>
        <taxon>Coleofasciculaceae</taxon>
        <taxon>Allocoleopsis</taxon>
        <taxon>Allocoleopsis franciscana</taxon>
    </lineage>
</organism>
<dbReference type="Gene3D" id="2.60.200.20">
    <property type="match status" value="1"/>
</dbReference>
<dbReference type="eggNOG" id="COG1716">
    <property type="taxonomic scope" value="Bacteria"/>
</dbReference>
<name>K9WKD0_9CYAN</name>
<dbReference type="PANTHER" id="PTHR23308">
    <property type="entry name" value="NUCLEAR INHIBITOR OF PROTEIN PHOSPHATASE-1"/>
    <property type="match status" value="1"/>
</dbReference>
<dbReference type="SMART" id="SM00240">
    <property type="entry name" value="FHA"/>
    <property type="match status" value="1"/>
</dbReference>
<keyword evidence="3" id="KW-1185">Reference proteome</keyword>
<evidence type="ECO:0000259" key="1">
    <source>
        <dbReference type="PROSITE" id="PS50006"/>
    </source>
</evidence>
<dbReference type="STRING" id="1173027.Mic7113_4546"/>
<dbReference type="AlphaFoldDB" id="K9WKD0"/>
<evidence type="ECO:0000313" key="2">
    <source>
        <dbReference type="EMBL" id="AFZ20229.1"/>
    </source>
</evidence>
<dbReference type="PATRIC" id="fig|1173027.3.peg.5032"/>
<dbReference type="SUPFAM" id="SSF49879">
    <property type="entry name" value="SMAD/FHA domain"/>
    <property type="match status" value="1"/>
</dbReference>
<dbReference type="OrthoDB" id="9816434at2"/>
<gene>
    <name evidence="2" type="ORF">Mic7113_4546</name>
</gene>
<reference evidence="2 3" key="1">
    <citation type="submission" date="2012-06" db="EMBL/GenBank/DDBJ databases">
        <title>Finished chromosome of genome of Microcoleus sp. PCC 7113.</title>
        <authorList>
            <consortium name="US DOE Joint Genome Institute"/>
            <person name="Gugger M."/>
            <person name="Coursin T."/>
            <person name="Rippka R."/>
            <person name="Tandeau De Marsac N."/>
            <person name="Huntemann M."/>
            <person name="Wei C.-L."/>
            <person name="Han J."/>
            <person name="Detter J.C."/>
            <person name="Han C."/>
            <person name="Tapia R."/>
            <person name="Chen A."/>
            <person name="Kyrpides N."/>
            <person name="Mavromatis K."/>
            <person name="Markowitz V."/>
            <person name="Szeto E."/>
            <person name="Ivanova N."/>
            <person name="Pagani I."/>
            <person name="Pati A."/>
            <person name="Goodwin L."/>
            <person name="Nordberg H.P."/>
            <person name="Cantor M.N."/>
            <person name="Hua S.X."/>
            <person name="Woyke T."/>
            <person name="Kerfeld C.A."/>
        </authorList>
    </citation>
    <scope>NUCLEOTIDE SEQUENCE [LARGE SCALE GENOMIC DNA]</scope>
    <source>
        <strain evidence="2 3">PCC 7113</strain>
    </source>
</reference>
<dbReference type="PROSITE" id="PS50006">
    <property type="entry name" value="FHA_DOMAIN"/>
    <property type="match status" value="1"/>
</dbReference>
<dbReference type="EMBL" id="CP003630">
    <property type="protein sequence ID" value="AFZ20229.1"/>
    <property type="molecule type" value="Genomic_DNA"/>
</dbReference>
<dbReference type="InterPro" id="IPR000253">
    <property type="entry name" value="FHA_dom"/>
</dbReference>
<dbReference type="Proteomes" id="UP000010471">
    <property type="component" value="Chromosome"/>
</dbReference>
<evidence type="ECO:0000313" key="3">
    <source>
        <dbReference type="Proteomes" id="UP000010471"/>
    </source>
</evidence>
<feature type="domain" description="FHA" evidence="1">
    <location>
        <begin position="76"/>
        <end position="126"/>
    </location>
</feature>
<protein>
    <submittedName>
        <fullName evidence="2">FHA domain-containing protein</fullName>
    </submittedName>
</protein>
<dbReference type="InterPro" id="IPR050923">
    <property type="entry name" value="Cell_Proc_Reg/RNA_Proc"/>
</dbReference>
<dbReference type="Pfam" id="PF00498">
    <property type="entry name" value="FHA"/>
    <property type="match status" value="1"/>
</dbReference>
<dbReference type="RefSeq" id="WP_015184365.1">
    <property type="nucleotide sequence ID" value="NC_019738.1"/>
</dbReference>
<dbReference type="KEGG" id="mic:Mic7113_4546"/>
<dbReference type="HOGENOM" id="CLU_1109933_0_0_3"/>
<accession>K9WKD0</accession>